<reference evidence="2 3" key="1">
    <citation type="journal article" date="2008" name="Virus Genes">
        <title>Genomic sequence analysis of a granulovirus isolated from the Old World bollworm, Helicoverpa armigera.</title>
        <authorList>
            <person name="Harrison R.L."/>
            <person name="Popham H.J."/>
        </authorList>
    </citation>
    <scope>NUCLEOTIDE SEQUENCE [LARGE SCALE GENOMIC DNA]</scope>
</reference>
<sequence length="381" mass="45478">MLACNLFAPEPSTMSDLESYFGYSSVESNISSSDDDDDYIHYIYGKNKRFKIMSNIDAALSSESDNSCSSQFESTSEDDEEDDDDFVQKPVRRSAYVPFDVYRYTPTMKMADIRDMGRKHYLQNQVILWSNGLCVNKNFCLCTSSGVDRARAHMTKTFNHFRNALSLRRFLLVLFSFIYLLTLRHKYELPQYTQRHKYICERCTMLKWWLKGYNDDLPEMIMFLYVNYVAPQQFKQKNNVNSIERYLLKKYTTTYIPCYIKTTSKYINKDTAKKFVYKIVYILYHYGEQMSKSSFEYHQNQLVQLCVMCYKYKEFNRVMDIIDASLSFTKKQPNSLYAITYFKVLRLGWFDVYKVLKNLRINFVYNPDVAHMLFEYFYNDK</sequence>
<evidence type="ECO:0000313" key="2">
    <source>
        <dbReference type="EMBL" id="ABY47730.1"/>
    </source>
</evidence>
<dbReference type="GeneID" id="10973723"/>
<dbReference type="RefSeq" id="YP_001649021.1">
    <property type="nucleotide sequence ID" value="NC_010240.1"/>
</dbReference>
<feature type="compositionally biased region" description="Acidic residues" evidence="1">
    <location>
        <begin position="75"/>
        <end position="85"/>
    </location>
</feature>
<feature type="compositionally biased region" description="Polar residues" evidence="1">
    <location>
        <begin position="62"/>
        <end position="74"/>
    </location>
</feature>
<dbReference type="Proteomes" id="UP000203266">
    <property type="component" value="Segment"/>
</dbReference>
<organism evidence="2 3">
    <name type="scientific">Helicoverpa armigera granulovirus</name>
    <dbReference type="NCBI Taxonomy" id="489830"/>
    <lineage>
        <taxon>Viruses</taxon>
        <taxon>Viruses incertae sedis</taxon>
        <taxon>Naldaviricetes</taxon>
        <taxon>Lefavirales</taxon>
        <taxon>Baculoviridae</taxon>
        <taxon>Betabaculovirus</taxon>
        <taxon>Betabaculovirus helarmigerae</taxon>
    </lineage>
</organism>
<accession>A9YMN1</accession>
<evidence type="ECO:0000256" key="1">
    <source>
        <dbReference type="SAM" id="MobiDB-lite"/>
    </source>
</evidence>
<feature type="region of interest" description="Disordered" evidence="1">
    <location>
        <begin position="62"/>
        <end position="85"/>
    </location>
</feature>
<dbReference type="EMBL" id="EU255577">
    <property type="protein sequence ID" value="ABY47730.1"/>
    <property type="molecule type" value="Genomic_DNA"/>
</dbReference>
<protein>
    <submittedName>
        <fullName evidence="2">Uncharacterized protein</fullName>
    </submittedName>
</protein>
<keyword evidence="3" id="KW-1185">Reference proteome</keyword>
<proteinExistence type="predicted"/>
<name>A9YMN1_9BBAC</name>
<dbReference type="KEGG" id="vg:10973723"/>
<evidence type="ECO:0000313" key="3">
    <source>
        <dbReference type="Proteomes" id="UP000203266"/>
    </source>
</evidence>
<dbReference type="OrthoDB" id="14218at10239"/>